<dbReference type="AlphaFoldDB" id="A0A734HUC7"/>
<sequence length="89" mass="10355">MTIQKIKITNLLSFDEIEIDELNDINCIVGRNNVGKSNLLKTLKFFYNKLEGKEELPPRLNSNYSYKGTISITFDTTRIFRIARRQPSN</sequence>
<dbReference type="PANTHER" id="PTHR43581:SF4">
    <property type="entry name" value="ATP_GTP PHOSPHATASE"/>
    <property type="match status" value="1"/>
</dbReference>
<keyword evidence="2" id="KW-0547">Nucleotide-binding</keyword>
<reference evidence="2" key="1">
    <citation type="journal article" date="2018" name="Genome Biol.">
        <title>SKESA: strategic k-mer extension for scrupulous assemblies.</title>
        <authorList>
            <person name="Souvorov A."/>
            <person name="Agarwala R."/>
            <person name="Lipman D.J."/>
        </authorList>
    </citation>
    <scope>NUCLEOTIDE SEQUENCE</scope>
    <source>
        <strain evidence="2">13-3408</strain>
    </source>
</reference>
<dbReference type="EMBL" id="DAASNT010000079">
    <property type="protein sequence ID" value="HAE6286538.1"/>
    <property type="molecule type" value="Genomic_DNA"/>
</dbReference>
<dbReference type="SUPFAM" id="SSF52540">
    <property type="entry name" value="P-loop containing nucleoside triphosphate hydrolases"/>
    <property type="match status" value="1"/>
</dbReference>
<dbReference type="InterPro" id="IPR051396">
    <property type="entry name" value="Bact_Antivir_Def_Nuclease"/>
</dbReference>
<accession>A0A734HUC7</accession>
<keyword evidence="2" id="KW-0067">ATP-binding</keyword>
<evidence type="ECO:0000313" key="2">
    <source>
        <dbReference type="EMBL" id="HAE6286538.1"/>
    </source>
</evidence>
<reference evidence="2" key="2">
    <citation type="submission" date="2018-07" db="EMBL/GenBank/DDBJ databases">
        <authorList>
            <consortium name="NCBI Pathogen Detection Project"/>
        </authorList>
    </citation>
    <scope>NUCLEOTIDE SEQUENCE</scope>
    <source>
        <strain evidence="2">13-3408</strain>
    </source>
</reference>
<dbReference type="InterPro" id="IPR027417">
    <property type="entry name" value="P-loop_NTPase"/>
</dbReference>
<name>A0A734HUC7_SALER</name>
<dbReference type="Pfam" id="PF13175">
    <property type="entry name" value="AAA_15"/>
    <property type="match status" value="1"/>
</dbReference>
<organism evidence="2">
    <name type="scientific">Salmonella enterica subsp. salamae serovar 58:l,z13,z28:z6</name>
    <dbReference type="NCBI Taxonomy" id="1160778"/>
    <lineage>
        <taxon>Bacteria</taxon>
        <taxon>Pseudomonadati</taxon>
        <taxon>Pseudomonadota</taxon>
        <taxon>Gammaproteobacteria</taxon>
        <taxon>Enterobacterales</taxon>
        <taxon>Enterobacteriaceae</taxon>
        <taxon>Salmonella</taxon>
    </lineage>
</organism>
<dbReference type="Gene3D" id="3.40.50.300">
    <property type="entry name" value="P-loop containing nucleotide triphosphate hydrolases"/>
    <property type="match status" value="1"/>
</dbReference>
<protein>
    <submittedName>
        <fullName evidence="2">ATP-binding protein</fullName>
    </submittedName>
</protein>
<comment type="caution">
    <text evidence="2">The sequence shown here is derived from an EMBL/GenBank/DDBJ whole genome shotgun (WGS) entry which is preliminary data.</text>
</comment>
<dbReference type="GO" id="GO:0005524">
    <property type="term" value="F:ATP binding"/>
    <property type="evidence" value="ECO:0007669"/>
    <property type="project" value="UniProtKB-KW"/>
</dbReference>
<gene>
    <name evidence="2" type="ORF">G4J24_004761</name>
</gene>
<proteinExistence type="predicted"/>
<evidence type="ECO:0000259" key="1">
    <source>
        <dbReference type="Pfam" id="PF13175"/>
    </source>
</evidence>
<dbReference type="InterPro" id="IPR041685">
    <property type="entry name" value="AAA_GajA/Old/RecF-like"/>
</dbReference>
<feature type="non-terminal residue" evidence="2">
    <location>
        <position position="89"/>
    </location>
</feature>
<dbReference type="PANTHER" id="PTHR43581">
    <property type="entry name" value="ATP/GTP PHOSPHATASE"/>
    <property type="match status" value="1"/>
</dbReference>
<feature type="domain" description="Endonuclease GajA/Old nuclease/RecF-like AAA" evidence="1">
    <location>
        <begin position="1"/>
        <end position="52"/>
    </location>
</feature>